<dbReference type="PANTHER" id="PTHR36022:SF1">
    <property type="entry name" value="GPI-ANCHORED ADHESIN-LIKE PROTEIN"/>
    <property type="match status" value="1"/>
</dbReference>
<feature type="compositionally biased region" description="Polar residues" evidence="1">
    <location>
        <begin position="354"/>
        <end position="368"/>
    </location>
</feature>
<organism evidence="2 3">
    <name type="scientific">Hibiscus sabdariffa</name>
    <name type="common">roselle</name>
    <dbReference type="NCBI Taxonomy" id="183260"/>
    <lineage>
        <taxon>Eukaryota</taxon>
        <taxon>Viridiplantae</taxon>
        <taxon>Streptophyta</taxon>
        <taxon>Embryophyta</taxon>
        <taxon>Tracheophyta</taxon>
        <taxon>Spermatophyta</taxon>
        <taxon>Magnoliopsida</taxon>
        <taxon>eudicotyledons</taxon>
        <taxon>Gunneridae</taxon>
        <taxon>Pentapetalae</taxon>
        <taxon>rosids</taxon>
        <taxon>malvids</taxon>
        <taxon>Malvales</taxon>
        <taxon>Malvaceae</taxon>
        <taxon>Malvoideae</taxon>
        <taxon>Hibiscus</taxon>
    </lineage>
</organism>
<comment type="caution">
    <text evidence="2">The sequence shown here is derived from an EMBL/GenBank/DDBJ whole genome shotgun (WGS) entry which is preliminary data.</text>
</comment>
<evidence type="ECO:0000313" key="2">
    <source>
        <dbReference type="EMBL" id="KAK8496278.1"/>
    </source>
</evidence>
<dbReference type="Proteomes" id="UP001472677">
    <property type="component" value="Unassembled WGS sequence"/>
</dbReference>
<dbReference type="PANTHER" id="PTHR36022">
    <property type="entry name" value="GPI-ANCHORED ADHESIN-LIKE PROTEIN"/>
    <property type="match status" value="1"/>
</dbReference>
<feature type="compositionally biased region" description="Polar residues" evidence="1">
    <location>
        <begin position="76"/>
        <end position="95"/>
    </location>
</feature>
<gene>
    <name evidence="2" type="ORF">V6N12_003448</name>
</gene>
<feature type="region of interest" description="Disordered" evidence="1">
    <location>
        <begin position="346"/>
        <end position="368"/>
    </location>
</feature>
<sequence>MIFTWWVFYFGVTGLARKLYALAAAPVALPPGLCFTGSMAPPQHQSHRMFLPPPPMLQSKPAEARGKIGVSKSEQLLSNSNAKQQQHTSNVSNIHSDPCTGSRRAFQAVENTIHGSNTHLSSSSSSSSSSIEAPKGCLRLLLSQCSSSSSSSAAAAITHSTRKTAFNRRCHIRTPKSAHVLRLPHSKPFRFIKENALSDSVSNKLNRVKKSQSSKTSTSSKAPAVCDPVIQSHAVSGDLLKQPEESEELRFSPMAATKNAFYSALELDHLIDGNGNSKNMFMDDEKSNTSSSNTKTPPLQASFSPEIQSTATMTKTPACYAAGHLISGVTDKRKCRARGVLAVAQAGPNDEKSNTSSGNTKTPPLQASFSPEIQSTATMATTPACYSAGHLISGVTDKRKCRARGVLAVAQSGPIDNDSSIDGSKNVGFEEDNEAGFNNKFSVPMLPSPAEASMHWLLSPCHETDENDNENSASSHGLLGIRTCLSPSSPLSDLGFSFDWCNFSNDKSDANNSGTGKSGRSTNSVLISTQDPQFGLSSDCLPMCAPLVSSSPNVTPYSRAVPLKEEEKRCYDIDRRNSPLSADTLGSENVMQTPNSDASLERPVRLLCSSLKDHKRHHHHSELLSMAGDLRMASLSPESHVSIWDTTGLSFKFDHPSVPSGSMDLSQFQKNLDDQYLWTSNSTFEAVSQSEMRISWREGLVSRIFEMDEFDSCRCLSDEEEDLNVNDQSLEINGDSGNVVPTSRDGNESKEKLHSPLQCSYAESISTDGGGLVQSTDSDWNLWYKNSLFQA</sequence>
<evidence type="ECO:0000256" key="1">
    <source>
        <dbReference type="SAM" id="MobiDB-lite"/>
    </source>
</evidence>
<evidence type="ECO:0000313" key="3">
    <source>
        <dbReference type="Proteomes" id="UP001472677"/>
    </source>
</evidence>
<feature type="region of interest" description="Disordered" evidence="1">
    <location>
        <begin position="276"/>
        <end position="301"/>
    </location>
</feature>
<feature type="region of interest" description="Disordered" evidence="1">
    <location>
        <begin position="729"/>
        <end position="753"/>
    </location>
</feature>
<feature type="compositionally biased region" description="Polar residues" evidence="1">
    <location>
        <begin position="729"/>
        <end position="741"/>
    </location>
</feature>
<keyword evidence="3" id="KW-1185">Reference proteome</keyword>
<feature type="region of interest" description="Disordered" evidence="1">
    <location>
        <begin position="76"/>
        <end position="97"/>
    </location>
</feature>
<protein>
    <submittedName>
        <fullName evidence="2">Uncharacterized protein</fullName>
    </submittedName>
</protein>
<dbReference type="EMBL" id="JBBPBM010000375">
    <property type="protein sequence ID" value="KAK8496278.1"/>
    <property type="molecule type" value="Genomic_DNA"/>
</dbReference>
<proteinExistence type="predicted"/>
<feature type="region of interest" description="Disordered" evidence="1">
    <location>
        <begin position="203"/>
        <end position="223"/>
    </location>
</feature>
<accession>A0ABR2AQV2</accession>
<reference evidence="2 3" key="1">
    <citation type="journal article" date="2024" name="G3 (Bethesda)">
        <title>Genome assembly of Hibiscus sabdariffa L. provides insights into metabolisms of medicinal natural products.</title>
        <authorList>
            <person name="Kim T."/>
        </authorList>
    </citation>
    <scope>NUCLEOTIDE SEQUENCE [LARGE SCALE GENOMIC DNA]</scope>
    <source>
        <strain evidence="2">TK-2024</strain>
        <tissue evidence="2">Old leaves</tissue>
    </source>
</reference>
<name>A0ABR2AQV2_9ROSI</name>